<dbReference type="HOGENOM" id="CLU_036645_1_0_7"/>
<proteinExistence type="inferred from homology"/>
<feature type="binding site" evidence="7 10">
    <location>
        <position position="113"/>
    </location>
    <ligand>
        <name>Mg(2+)</name>
        <dbReference type="ChEBI" id="CHEBI:18420"/>
    </ligand>
</feature>
<feature type="binding site" evidence="7 9">
    <location>
        <position position="111"/>
    </location>
    <ligand>
        <name>3-methyl-2-oxobutanoate</name>
        <dbReference type="ChEBI" id="CHEBI:11851"/>
    </ligand>
</feature>
<evidence type="ECO:0000256" key="9">
    <source>
        <dbReference type="PIRSR" id="PIRSR000388-2"/>
    </source>
</evidence>
<dbReference type="UniPathway" id="UPA00028">
    <property type="reaction ID" value="UER00003"/>
</dbReference>
<feature type="binding site" evidence="7 10">
    <location>
        <position position="43"/>
    </location>
    <ligand>
        <name>Mg(2+)</name>
        <dbReference type="ChEBI" id="CHEBI:18420"/>
    </ligand>
</feature>
<dbReference type="GO" id="GO:0032259">
    <property type="term" value="P:methylation"/>
    <property type="evidence" value="ECO:0007669"/>
    <property type="project" value="UniProtKB-KW"/>
</dbReference>
<keyword evidence="12" id="KW-1185">Reference proteome</keyword>
<dbReference type="GO" id="GO:0008168">
    <property type="term" value="F:methyltransferase activity"/>
    <property type="evidence" value="ECO:0007669"/>
    <property type="project" value="UniProtKB-KW"/>
</dbReference>
<evidence type="ECO:0000313" key="11">
    <source>
        <dbReference type="EMBL" id="AGH96477.1"/>
    </source>
</evidence>
<dbReference type="KEGG" id="bex:A11Q_2261"/>
<keyword evidence="5 7" id="KW-0808">Transferase</keyword>
<comment type="catalytic activity">
    <reaction evidence="7">
        <text>(6R)-5,10-methylene-5,6,7,8-tetrahydrofolate + 3-methyl-2-oxobutanoate + H2O = 2-dehydropantoate + (6S)-5,6,7,8-tetrahydrofolate</text>
        <dbReference type="Rhea" id="RHEA:11824"/>
        <dbReference type="ChEBI" id="CHEBI:11561"/>
        <dbReference type="ChEBI" id="CHEBI:11851"/>
        <dbReference type="ChEBI" id="CHEBI:15377"/>
        <dbReference type="ChEBI" id="CHEBI:15636"/>
        <dbReference type="ChEBI" id="CHEBI:57453"/>
        <dbReference type="EC" id="2.1.2.11"/>
    </reaction>
</comment>
<evidence type="ECO:0000256" key="8">
    <source>
        <dbReference type="PIRSR" id="PIRSR000388-1"/>
    </source>
</evidence>
<evidence type="ECO:0000256" key="10">
    <source>
        <dbReference type="PIRSR" id="PIRSR000388-3"/>
    </source>
</evidence>
<keyword evidence="11" id="KW-0489">Methyltransferase</keyword>
<protein>
    <recommendedName>
        <fullName evidence="7">3-methyl-2-oxobutanoate hydroxymethyltransferase</fullName>
        <ecNumber evidence="7">2.1.2.11</ecNumber>
    </recommendedName>
    <alternativeName>
        <fullName evidence="7">Ketopantoate hydroxymethyltransferase</fullName>
        <shortName evidence="7">KPHMT</shortName>
    </alternativeName>
</protein>
<comment type="function">
    <text evidence="6 7">Catalyzes the reversible reaction in which hydroxymethyl group from 5,10-methylenetetrahydrofolate is transferred onto alpha-ketoisovalerate to form ketopantoate.</text>
</comment>
<comment type="pathway">
    <text evidence="1 7">Cofactor biosynthesis; (R)-pantothenate biosynthesis; (R)-pantoate from 3-methyl-2-oxobutanoate: step 1/2.</text>
</comment>
<keyword evidence="7" id="KW-0963">Cytoplasm</keyword>
<comment type="similarity">
    <text evidence="2 7">Belongs to the PanB family.</text>
</comment>
<dbReference type="HAMAP" id="MF_00156">
    <property type="entry name" value="PanB"/>
    <property type="match status" value="1"/>
</dbReference>
<dbReference type="InterPro" id="IPR015813">
    <property type="entry name" value="Pyrv/PenolPyrv_kinase-like_dom"/>
</dbReference>
<keyword evidence="7 10" id="KW-0460">Magnesium</keyword>
<dbReference type="InterPro" id="IPR040442">
    <property type="entry name" value="Pyrv_kinase-like_dom_sf"/>
</dbReference>
<dbReference type="GO" id="GO:0015940">
    <property type="term" value="P:pantothenate biosynthetic process"/>
    <property type="evidence" value="ECO:0007669"/>
    <property type="project" value="UniProtKB-UniRule"/>
</dbReference>
<evidence type="ECO:0000256" key="7">
    <source>
        <dbReference type="HAMAP-Rule" id="MF_00156"/>
    </source>
</evidence>
<dbReference type="AlphaFoldDB" id="M4VAT0"/>
<dbReference type="GO" id="GO:0000287">
    <property type="term" value="F:magnesium ion binding"/>
    <property type="evidence" value="ECO:0007669"/>
    <property type="project" value="TreeGrafter"/>
</dbReference>
<dbReference type="SUPFAM" id="SSF51621">
    <property type="entry name" value="Phosphoenolpyruvate/pyruvate domain"/>
    <property type="match status" value="1"/>
</dbReference>
<keyword evidence="4 7" id="KW-0566">Pantothenate biosynthesis</keyword>
<dbReference type="EC" id="2.1.2.11" evidence="7"/>
<evidence type="ECO:0000256" key="3">
    <source>
        <dbReference type="ARBA" id="ARBA00011424"/>
    </source>
</evidence>
<evidence type="ECO:0000256" key="5">
    <source>
        <dbReference type="ARBA" id="ARBA00022679"/>
    </source>
</evidence>
<evidence type="ECO:0000313" key="12">
    <source>
        <dbReference type="Proteomes" id="UP000012040"/>
    </source>
</evidence>
<dbReference type="STRING" id="1184267.A11Q_2261"/>
<dbReference type="CDD" id="cd06557">
    <property type="entry name" value="KPHMT-like"/>
    <property type="match status" value="1"/>
</dbReference>
<feature type="binding site" evidence="7 10">
    <location>
        <position position="82"/>
    </location>
    <ligand>
        <name>Mg(2+)</name>
        <dbReference type="ChEBI" id="CHEBI:18420"/>
    </ligand>
</feature>
<evidence type="ECO:0000256" key="6">
    <source>
        <dbReference type="ARBA" id="ARBA00056497"/>
    </source>
</evidence>
<comment type="cofactor">
    <cofactor evidence="7 10">
        <name>Mg(2+)</name>
        <dbReference type="ChEBI" id="CHEBI:18420"/>
    </cofactor>
    <text evidence="7 10">Binds 1 Mg(2+) ion per subunit.</text>
</comment>
<feature type="active site" description="Proton acceptor" evidence="7 8">
    <location>
        <position position="180"/>
    </location>
</feature>
<gene>
    <name evidence="7" type="primary">panB</name>
    <name evidence="11" type="ORF">A11Q_2261</name>
</gene>
<dbReference type="NCBIfam" id="NF001452">
    <property type="entry name" value="PRK00311.1"/>
    <property type="match status" value="1"/>
</dbReference>
<dbReference type="PATRIC" id="fig|1184267.3.peg.2291"/>
<dbReference type="NCBIfam" id="TIGR00222">
    <property type="entry name" value="panB"/>
    <property type="match status" value="1"/>
</dbReference>
<dbReference type="OrthoDB" id="5291504at2"/>
<comment type="subcellular location">
    <subcellularLocation>
        <location evidence="7">Cytoplasm</location>
    </subcellularLocation>
</comment>
<dbReference type="RefSeq" id="WP_015470967.1">
    <property type="nucleotide sequence ID" value="NC_020813.1"/>
</dbReference>
<dbReference type="GO" id="GO:0005737">
    <property type="term" value="C:cytoplasm"/>
    <property type="evidence" value="ECO:0007669"/>
    <property type="project" value="UniProtKB-SubCell"/>
</dbReference>
<dbReference type="FunFam" id="3.20.20.60:FF:000003">
    <property type="entry name" value="3-methyl-2-oxobutanoate hydroxymethyltransferase"/>
    <property type="match status" value="1"/>
</dbReference>
<evidence type="ECO:0000256" key="4">
    <source>
        <dbReference type="ARBA" id="ARBA00022655"/>
    </source>
</evidence>
<sequence length="265" mass="28830">MKSILDFQKRKKSGEKITMLTCYDYSFAKILSASSVDVLLIGDSAAQVMHGHSTTLNASTAVLALHTEAVARAASNKFIVADMPFLSTRKGLKNTMDHVQKLMQAGAHAIKIENADGHLELIRHIVESGVPVMGHLGLTPQFIHQLGGPKVQGKSTEAAEKILQDALALEKAGCFSLVLECVPSELAKKITQSLNIPTIGIGAGAHTDGQVLVLQDLLGMNKEFRPKFLKKYMNGYDLISEAVQNYVDEVKKSEFPDKEHSYDGN</sequence>
<evidence type="ECO:0000256" key="2">
    <source>
        <dbReference type="ARBA" id="ARBA00008676"/>
    </source>
</evidence>
<organism evidence="11 12">
    <name type="scientific">Pseudobdellovibrio exovorus JSS</name>
    <dbReference type="NCBI Taxonomy" id="1184267"/>
    <lineage>
        <taxon>Bacteria</taxon>
        <taxon>Pseudomonadati</taxon>
        <taxon>Bdellovibrionota</taxon>
        <taxon>Bdellovibrionia</taxon>
        <taxon>Bdellovibrionales</taxon>
        <taxon>Pseudobdellovibrionaceae</taxon>
        <taxon>Pseudobdellovibrio</taxon>
    </lineage>
</organism>
<accession>M4VAT0</accession>
<reference evidence="11 12" key="1">
    <citation type="journal article" date="2013" name="ISME J.">
        <title>By their genes ye shall know them: genomic signatures of predatory bacteria.</title>
        <authorList>
            <person name="Pasternak Z."/>
            <person name="Pietrokovski S."/>
            <person name="Rotem O."/>
            <person name="Gophna U."/>
            <person name="Lurie-Weinberger M.N."/>
            <person name="Jurkevitch E."/>
        </authorList>
    </citation>
    <scope>NUCLEOTIDE SEQUENCE [LARGE SCALE GENOMIC DNA]</scope>
    <source>
        <strain evidence="11 12">JSS</strain>
    </source>
</reference>
<dbReference type="PIRSF" id="PIRSF000388">
    <property type="entry name" value="Pantoate_hydroxy_MeTrfase"/>
    <property type="match status" value="1"/>
</dbReference>
<dbReference type="PANTHER" id="PTHR20881:SF0">
    <property type="entry name" value="3-METHYL-2-OXOBUTANOATE HYDROXYMETHYLTRANSFERASE"/>
    <property type="match status" value="1"/>
</dbReference>
<dbReference type="Gene3D" id="3.20.20.60">
    <property type="entry name" value="Phosphoenolpyruvate-binding domains"/>
    <property type="match status" value="1"/>
</dbReference>
<dbReference type="Proteomes" id="UP000012040">
    <property type="component" value="Chromosome"/>
</dbReference>
<feature type="binding site" evidence="7 9">
    <location>
        <position position="82"/>
    </location>
    <ligand>
        <name>3-methyl-2-oxobutanoate</name>
        <dbReference type="ChEBI" id="CHEBI:11851"/>
    </ligand>
</feature>
<dbReference type="PANTHER" id="PTHR20881">
    <property type="entry name" value="3-METHYL-2-OXOBUTANOATE HYDROXYMETHYLTRANSFERASE"/>
    <property type="match status" value="1"/>
</dbReference>
<keyword evidence="7 10" id="KW-0479">Metal-binding</keyword>
<dbReference type="eggNOG" id="COG0413">
    <property type="taxonomic scope" value="Bacteria"/>
</dbReference>
<comment type="subunit">
    <text evidence="3 7">Homodecamer; pentamer of dimers.</text>
</comment>
<name>M4VAT0_9BACT</name>
<dbReference type="EMBL" id="CP003537">
    <property type="protein sequence ID" value="AGH96477.1"/>
    <property type="molecule type" value="Genomic_DNA"/>
</dbReference>
<evidence type="ECO:0000256" key="1">
    <source>
        <dbReference type="ARBA" id="ARBA00005033"/>
    </source>
</evidence>
<dbReference type="Pfam" id="PF02548">
    <property type="entry name" value="Pantoate_transf"/>
    <property type="match status" value="1"/>
</dbReference>
<feature type="binding site" evidence="7 9">
    <location>
        <begin position="43"/>
        <end position="44"/>
    </location>
    <ligand>
        <name>3-methyl-2-oxobutanoate</name>
        <dbReference type="ChEBI" id="CHEBI:11851"/>
    </ligand>
</feature>
<dbReference type="InterPro" id="IPR003700">
    <property type="entry name" value="Pantoate_hydroxy_MeTrfase"/>
</dbReference>
<dbReference type="GO" id="GO:0003864">
    <property type="term" value="F:3-methyl-2-oxobutanoate hydroxymethyltransferase activity"/>
    <property type="evidence" value="ECO:0007669"/>
    <property type="project" value="UniProtKB-UniRule"/>
</dbReference>